<dbReference type="SUPFAM" id="SSF47113">
    <property type="entry name" value="Histone-fold"/>
    <property type="match status" value="1"/>
</dbReference>
<dbReference type="GO" id="GO:0046982">
    <property type="term" value="F:protein heterodimerization activity"/>
    <property type="evidence" value="ECO:0007669"/>
    <property type="project" value="InterPro"/>
</dbReference>
<feature type="domain" description="Transcription factor CBF/NF-Y/archaeal histone" evidence="4">
    <location>
        <begin position="17"/>
        <end position="81"/>
    </location>
</feature>
<dbReference type="FunFam" id="1.10.20.10:FF:000019">
    <property type="entry name" value="Negative cofactor 2 beta"/>
    <property type="match status" value="1"/>
</dbReference>
<feature type="compositionally biased region" description="Low complexity" evidence="3">
    <location>
        <begin position="143"/>
        <end position="159"/>
    </location>
</feature>
<reference evidence="5" key="1">
    <citation type="submission" date="2022-07" db="EMBL/GenBank/DDBJ databases">
        <title>Phylogenomic reconstructions and comparative analyses of Kickxellomycotina fungi.</title>
        <authorList>
            <person name="Reynolds N.K."/>
            <person name="Stajich J.E."/>
            <person name="Barry K."/>
            <person name="Grigoriev I.V."/>
            <person name="Crous P."/>
            <person name="Smith M.E."/>
        </authorList>
    </citation>
    <scope>NUCLEOTIDE SEQUENCE</scope>
    <source>
        <strain evidence="5">NRRL 1566</strain>
    </source>
</reference>
<evidence type="ECO:0000256" key="2">
    <source>
        <dbReference type="ARBA" id="ARBA00023242"/>
    </source>
</evidence>
<keyword evidence="2" id="KW-0539">Nucleus</keyword>
<dbReference type="PANTHER" id="PTHR46138">
    <property type="entry name" value="PROTEIN DR1"/>
    <property type="match status" value="1"/>
</dbReference>
<dbReference type="GO" id="GO:0051123">
    <property type="term" value="P:RNA polymerase II preinitiation complex assembly"/>
    <property type="evidence" value="ECO:0007669"/>
    <property type="project" value="TreeGrafter"/>
</dbReference>
<accession>A0A9W8I411</accession>
<dbReference type="Proteomes" id="UP001139887">
    <property type="component" value="Unassembled WGS sequence"/>
</dbReference>
<dbReference type="CDD" id="cd22905">
    <property type="entry name" value="HFD_Dr1"/>
    <property type="match status" value="1"/>
</dbReference>
<comment type="caution">
    <text evidence="5">The sequence shown here is derived from an EMBL/GenBank/DDBJ whole genome shotgun (WGS) entry which is preliminary data.</text>
</comment>
<comment type="subcellular location">
    <subcellularLocation>
        <location evidence="1">Nucleus</location>
    </subcellularLocation>
</comment>
<keyword evidence="6" id="KW-1185">Reference proteome</keyword>
<gene>
    <name evidence="5" type="primary">NCB2</name>
    <name evidence="5" type="ORF">IWW36_004127</name>
</gene>
<dbReference type="AlphaFoldDB" id="A0A9W8I411"/>
<evidence type="ECO:0000313" key="5">
    <source>
        <dbReference type="EMBL" id="KAJ2846896.1"/>
    </source>
</evidence>
<dbReference type="InterPro" id="IPR042225">
    <property type="entry name" value="Ncb2"/>
</dbReference>
<proteinExistence type="predicted"/>
<dbReference type="EMBL" id="JANBUW010000430">
    <property type="protein sequence ID" value="KAJ2846896.1"/>
    <property type="molecule type" value="Genomic_DNA"/>
</dbReference>
<feature type="compositionally biased region" description="Basic and acidic residues" evidence="3">
    <location>
        <begin position="97"/>
        <end position="107"/>
    </location>
</feature>
<dbReference type="GO" id="GO:0017025">
    <property type="term" value="F:TBP-class protein binding"/>
    <property type="evidence" value="ECO:0007669"/>
    <property type="project" value="TreeGrafter"/>
</dbReference>
<feature type="region of interest" description="Disordered" evidence="3">
    <location>
        <begin position="97"/>
        <end position="121"/>
    </location>
</feature>
<feature type="region of interest" description="Disordered" evidence="3">
    <location>
        <begin position="137"/>
        <end position="166"/>
    </location>
</feature>
<dbReference type="OrthoDB" id="601405at2759"/>
<protein>
    <submittedName>
        <fullName evidence="5">Negative cofactor 2 transcription regulator complex subunit ncb2</fullName>
    </submittedName>
</protein>
<evidence type="ECO:0000256" key="3">
    <source>
        <dbReference type="SAM" id="MobiDB-lite"/>
    </source>
</evidence>
<dbReference type="GO" id="GO:0000122">
    <property type="term" value="P:negative regulation of transcription by RNA polymerase II"/>
    <property type="evidence" value="ECO:0007669"/>
    <property type="project" value="InterPro"/>
</dbReference>
<evidence type="ECO:0000256" key="1">
    <source>
        <dbReference type="ARBA" id="ARBA00004123"/>
    </source>
</evidence>
<dbReference type="InterPro" id="IPR003958">
    <property type="entry name" value="CBFA_NFYB_domain"/>
</dbReference>
<evidence type="ECO:0000313" key="6">
    <source>
        <dbReference type="Proteomes" id="UP001139887"/>
    </source>
</evidence>
<sequence>MSDYEGSSGPVADDDLSLPRATVYKLIGEMLPQDIACAKDTRDLLLDCCNEFIHLIASESNEICEKEAKKTIAAEHVLAALQELGFEKYVSEVQDAYEEHRKQQTKDRGRKSTKLNKLGMSEEELLRSQELLFAQARMRYQNSTTTQSQSSSDTPSMDPAPTNGAQ</sequence>
<organism evidence="5 6">
    <name type="scientific">Coemansia brasiliensis</name>
    <dbReference type="NCBI Taxonomy" id="2650707"/>
    <lineage>
        <taxon>Eukaryota</taxon>
        <taxon>Fungi</taxon>
        <taxon>Fungi incertae sedis</taxon>
        <taxon>Zoopagomycota</taxon>
        <taxon>Kickxellomycotina</taxon>
        <taxon>Kickxellomycetes</taxon>
        <taxon>Kickxellales</taxon>
        <taxon>Kickxellaceae</taxon>
        <taxon>Coemansia</taxon>
    </lineage>
</organism>
<dbReference type="Pfam" id="PF00808">
    <property type="entry name" value="CBFD_NFYB_HMF"/>
    <property type="match status" value="1"/>
</dbReference>
<dbReference type="GO" id="GO:0016251">
    <property type="term" value="F:RNA polymerase II general transcription initiation factor activity"/>
    <property type="evidence" value="ECO:0007669"/>
    <property type="project" value="TreeGrafter"/>
</dbReference>
<name>A0A9W8I411_9FUNG</name>
<dbReference type="PANTHER" id="PTHR46138:SF1">
    <property type="entry name" value="PROTEIN DR1"/>
    <property type="match status" value="1"/>
</dbReference>
<dbReference type="GO" id="GO:0017054">
    <property type="term" value="C:negative cofactor 2 complex"/>
    <property type="evidence" value="ECO:0007669"/>
    <property type="project" value="InterPro"/>
</dbReference>
<evidence type="ECO:0000259" key="4">
    <source>
        <dbReference type="Pfam" id="PF00808"/>
    </source>
</evidence>
<dbReference type="Gene3D" id="1.10.20.10">
    <property type="entry name" value="Histone, subunit A"/>
    <property type="match status" value="1"/>
</dbReference>
<dbReference type="InterPro" id="IPR009072">
    <property type="entry name" value="Histone-fold"/>
</dbReference>